<dbReference type="EMBL" id="KV006907">
    <property type="protein sequence ID" value="KZV32212.1"/>
    <property type="molecule type" value="Genomic_DNA"/>
</dbReference>
<dbReference type="AlphaFoldDB" id="A0A2Z7BCY5"/>
<evidence type="ECO:0000313" key="2">
    <source>
        <dbReference type="Proteomes" id="UP000250235"/>
    </source>
</evidence>
<evidence type="ECO:0000313" key="1">
    <source>
        <dbReference type="EMBL" id="KZV32212.1"/>
    </source>
</evidence>
<organism evidence="1 2">
    <name type="scientific">Dorcoceras hygrometricum</name>
    <dbReference type="NCBI Taxonomy" id="472368"/>
    <lineage>
        <taxon>Eukaryota</taxon>
        <taxon>Viridiplantae</taxon>
        <taxon>Streptophyta</taxon>
        <taxon>Embryophyta</taxon>
        <taxon>Tracheophyta</taxon>
        <taxon>Spermatophyta</taxon>
        <taxon>Magnoliopsida</taxon>
        <taxon>eudicotyledons</taxon>
        <taxon>Gunneridae</taxon>
        <taxon>Pentapetalae</taxon>
        <taxon>asterids</taxon>
        <taxon>lamiids</taxon>
        <taxon>Lamiales</taxon>
        <taxon>Gesneriaceae</taxon>
        <taxon>Didymocarpoideae</taxon>
        <taxon>Trichosporeae</taxon>
        <taxon>Loxocarpinae</taxon>
        <taxon>Dorcoceras</taxon>
    </lineage>
</organism>
<proteinExistence type="predicted"/>
<name>A0A2Z7BCY5_9LAMI</name>
<gene>
    <name evidence="1" type="ORF">F511_22478</name>
</gene>
<sequence>MTKRGKRVVEVHSLKIEADLVVVEEAAANLQGKEVDLIKEEEAGVRDLVDGFLE</sequence>
<dbReference type="Proteomes" id="UP000250235">
    <property type="component" value="Unassembled WGS sequence"/>
</dbReference>
<reference evidence="1 2" key="1">
    <citation type="journal article" date="2015" name="Proc. Natl. Acad. Sci. U.S.A.">
        <title>The resurrection genome of Boea hygrometrica: A blueprint for survival of dehydration.</title>
        <authorList>
            <person name="Xiao L."/>
            <person name="Yang G."/>
            <person name="Zhang L."/>
            <person name="Yang X."/>
            <person name="Zhao S."/>
            <person name="Ji Z."/>
            <person name="Zhou Q."/>
            <person name="Hu M."/>
            <person name="Wang Y."/>
            <person name="Chen M."/>
            <person name="Xu Y."/>
            <person name="Jin H."/>
            <person name="Xiao X."/>
            <person name="Hu G."/>
            <person name="Bao F."/>
            <person name="Hu Y."/>
            <person name="Wan P."/>
            <person name="Li L."/>
            <person name="Deng X."/>
            <person name="Kuang T."/>
            <person name="Xiang C."/>
            <person name="Zhu J.K."/>
            <person name="Oliver M.J."/>
            <person name="He Y."/>
        </authorList>
    </citation>
    <scope>NUCLEOTIDE SEQUENCE [LARGE SCALE GENOMIC DNA]</scope>
    <source>
        <strain evidence="2">cv. XS01</strain>
    </source>
</reference>
<protein>
    <submittedName>
        <fullName evidence="1">Uncharacterized protein</fullName>
    </submittedName>
</protein>
<accession>A0A2Z7BCY5</accession>
<keyword evidence="2" id="KW-1185">Reference proteome</keyword>